<dbReference type="SUPFAM" id="SSF56281">
    <property type="entry name" value="Metallo-hydrolase/oxidoreductase"/>
    <property type="match status" value="1"/>
</dbReference>
<keyword evidence="4" id="KW-0862">Zinc</keyword>
<dbReference type="AlphaFoldDB" id="A0AAD6S3E1"/>
<evidence type="ECO:0000313" key="8">
    <source>
        <dbReference type="Proteomes" id="UP001218188"/>
    </source>
</evidence>
<comment type="similarity">
    <text evidence="1">Belongs to the metallo-beta-lactamase superfamily.</text>
</comment>
<feature type="signal peptide" evidence="5">
    <location>
        <begin position="1"/>
        <end position="18"/>
    </location>
</feature>
<feature type="chain" id="PRO_5041919783" evidence="5">
    <location>
        <begin position="19"/>
        <end position="378"/>
    </location>
</feature>
<evidence type="ECO:0000256" key="4">
    <source>
        <dbReference type="ARBA" id="ARBA00022833"/>
    </source>
</evidence>
<name>A0AAD6S3E1_9AGAR</name>
<evidence type="ECO:0000256" key="1">
    <source>
        <dbReference type="ARBA" id="ARBA00007749"/>
    </source>
</evidence>
<dbReference type="CDD" id="cd07730">
    <property type="entry name" value="metallo-hydrolase-like_MBL-fold"/>
    <property type="match status" value="1"/>
</dbReference>
<evidence type="ECO:0000256" key="5">
    <source>
        <dbReference type="SAM" id="SignalP"/>
    </source>
</evidence>
<dbReference type="GO" id="GO:0046872">
    <property type="term" value="F:metal ion binding"/>
    <property type="evidence" value="ECO:0007669"/>
    <property type="project" value="UniProtKB-KW"/>
</dbReference>
<dbReference type="PANTHER" id="PTHR42978:SF5">
    <property type="entry name" value="METALLO-BETA-LACTAMASE DOMAIN-CONTAINING PROTEIN"/>
    <property type="match status" value="1"/>
</dbReference>
<keyword evidence="8" id="KW-1185">Reference proteome</keyword>
<dbReference type="EMBL" id="JARJCM010000267">
    <property type="protein sequence ID" value="KAJ7020338.1"/>
    <property type="molecule type" value="Genomic_DNA"/>
</dbReference>
<evidence type="ECO:0000259" key="6">
    <source>
        <dbReference type="SMART" id="SM00849"/>
    </source>
</evidence>
<dbReference type="SMART" id="SM00849">
    <property type="entry name" value="Lactamase_B"/>
    <property type="match status" value="1"/>
</dbReference>
<feature type="domain" description="Metallo-beta-lactamase" evidence="6">
    <location>
        <begin position="66"/>
        <end position="262"/>
    </location>
</feature>
<keyword evidence="5" id="KW-0732">Signal</keyword>
<proteinExistence type="inferred from homology"/>
<organism evidence="7 8">
    <name type="scientific">Mycena alexandri</name>
    <dbReference type="NCBI Taxonomy" id="1745969"/>
    <lineage>
        <taxon>Eukaryota</taxon>
        <taxon>Fungi</taxon>
        <taxon>Dikarya</taxon>
        <taxon>Basidiomycota</taxon>
        <taxon>Agaricomycotina</taxon>
        <taxon>Agaricomycetes</taxon>
        <taxon>Agaricomycetidae</taxon>
        <taxon>Agaricales</taxon>
        <taxon>Marasmiineae</taxon>
        <taxon>Mycenaceae</taxon>
        <taxon>Mycena</taxon>
    </lineage>
</organism>
<evidence type="ECO:0000313" key="7">
    <source>
        <dbReference type="EMBL" id="KAJ7020338.1"/>
    </source>
</evidence>
<evidence type="ECO:0000256" key="2">
    <source>
        <dbReference type="ARBA" id="ARBA00022723"/>
    </source>
</evidence>
<sequence length="378" mass="40755">MRFLSSLALAFFVGKTYATYRDFGIPVSTATVQVQAFNVVNVTFVNGPEASLIGPVLPGRGSVPFPNYAFLVTHKNSTRIVWDLGLRADTANYAPSIAGLFTAGIITVQPGAKGMTDLLTQGGVPLSSINQVIWSHAHFDHVGDMSKFPSTTQLVIGAETNTATFPQNSGASLLASDFANRTVTKIDFSKATLKFGSLKAIDYFGDGSFYLVDTPGHFPGHMSALARVTPTSFVYLGSDTYHNAAEIRPRPAFQQNFPCPAHLLAEAKTAISTDFFWSPKTTDGAFDVVSRADPLMIASDLPTSLTADPLTAGISLAKVAAFDADPDFFVVVAHDLSLRESLPYFPKTLNSWQTSRLKQNTVWNFVDPTNPAFLLSPL</sequence>
<accession>A0AAD6S3E1</accession>
<comment type="caution">
    <text evidence="7">The sequence shown here is derived from an EMBL/GenBank/DDBJ whole genome shotgun (WGS) entry which is preliminary data.</text>
</comment>
<dbReference type="GO" id="GO:0016787">
    <property type="term" value="F:hydrolase activity"/>
    <property type="evidence" value="ECO:0007669"/>
    <property type="project" value="UniProtKB-KW"/>
</dbReference>
<keyword evidence="3" id="KW-0378">Hydrolase</keyword>
<protein>
    <submittedName>
        <fullName evidence="7">Beta-lactamase-like protein</fullName>
    </submittedName>
</protein>
<dbReference type="PANTHER" id="PTHR42978">
    <property type="entry name" value="QUORUM-QUENCHING LACTONASE YTNP-RELATED-RELATED"/>
    <property type="match status" value="1"/>
</dbReference>
<evidence type="ECO:0000256" key="3">
    <source>
        <dbReference type="ARBA" id="ARBA00022801"/>
    </source>
</evidence>
<dbReference type="InterPro" id="IPR001279">
    <property type="entry name" value="Metallo-B-lactamas"/>
</dbReference>
<dbReference type="Gene3D" id="3.60.15.10">
    <property type="entry name" value="Ribonuclease Z/Hydroxyacylglutathione hydrolase-like"/>
    <property type="match status" value="1"/>
</dbReference>
<dbReference type="InterPro" id="IPR051013">
    <property type="entry name" value="MBL_superfamily_lactonases"/>
</dbReference>
<dbReference type="InterPro" id="IPR036866">
    <property type="entry name" value="RibonucZ/Hydroxyglut_hydro"/>
</dbReference>
<keyword evidence="2" id="KW-0479">Metal-binding</keyword>
<reference evidence="7" key="1">
    <citation type="submission" date="2023-03" db="EMBL/GenBank/DDBJ databases">
        <title>Massive genome expansion in bonnet fungi (Mycena s.s.) driven by repeated elements and novel gene families across ecological guilds.</title>
        <authorList>
            <consortium name="Lawrence Berkeley National Laboratory"/>
            <person name="Harder C.B."/>
            <person name="Miyauchi S."/>
            <person name="Viragh M."/>
            <person name="Kuo A."/>
            <person name="Thoen E."/>
            <person name="Andreopoulos B."/>
            <person name="Lu D."/>
            <person name="Skrede I."/>
            <person name="Drula E."/>
            <person name="Henrissat B."/>
            <person name="Morin E."/>
            <person name="Kohler A."/>
            <person name="Barry K."/>
            <person name="LaButti K."/>
            <person name="Morin E."/>
            <person name="Salamov A."/>
            <person name="Lipzen A."/>
            <person name="Mereny Z."/>
            <person name="Hegedus B."/>
            <person name="Baldrian P."/>
            <person name="Stursova M."/>
            <person name="Weitz H."/>
            <person name="Taylor A."/>
            <person name="Grigoriev I.V."/>
            <person name="Nagy L.G."/>
            <person name="Martin F."/>
            <person name="Kauserud H."/>
        </authorList>
    </citation>
    <scope>NUCLEOTIDE SEQUENCE</scope>
    <source>
        <strain evidence="7">CBHHK200</strain>
    </source>
</reference>
<dbReference type="Pfam" id="PF00753">
    <property type="entry name" value="Lactamase_B"/>
    <property type="match status" value="1"/>
</dbReference>
<dbReference type="Proteomes" id="UP001218188">
    <property type="component" value="Unassembled WGS sequence"/>
</dbReference>
<gene>
    <name evidence="7" type="ORF">C8F04DRAFT_302768</name>
</gene>